<dbReference type="PANTHER" id="PTHR43520">
    <property type="entry name" value="ATP7, ISOFORM B"/>
    <property type="match status" value="1"/>
</dbReference>
<dbReference type="InterPro" id="IPR001757">
    <property type="entry name" value="P_typ_ATPase"/>
</dbReference>
<dbReference type="GO" id="GO:0005507">
    <property type="term" value="F:copper ion binding"/>
    <property type="evidence" value="ECO:0007669"/>
    <property type="project" value="TreeGrafter"/>
</dbReference>
<comment type="caution">
    <text evidence="13">The sequence shown here is derived from an EMBL/GenBank/DDBJ whole genome shotgun (WGS) entry which is preliminary data.</text>
</comment>
<reference evidence="13" key="1">
    <citation type="submission" date="2020-04" db="EMBL/GenBank/DDBJ databases">
        <authorList>
            <person name="Zhang T."/>
        </authorList>
    </citation>
    <scope>NUCLEOTIDE SEQUENCE</scope>
    <source>
        <strain evidence="13">HKST-UBA01</strain>
    </source>
</reference>
<keyword evidence="9 11" id="KW-1133">Transmembrane helix</keyword>
<dbReference type="SUPFAM" id="SSF81653">
    <property type="entry name" value="Calcium ATPase, transduction domain A"/>
    <property type="match status" value="1"/>
</dbReference>
<comment type="subcellular location">
    <subcellularLocation>
        <location evidence="1">Cell membrane</location>
        <topology evidence="1">Multi-pass membrane protein</topology>
    </subcellularLocation>
</comment>
<evidence type="ECO:0000256" key="7">
    <source>
        <dbReference type="ARBA" id="ARBA00022840"/>
    </source>
</evidence>
<keyword evidence="6" id="KW-0547">Nucleotide-binding</keyword>
<keyword evidence="4 11" id="KW-0812">Transmembrane</keyword>
<dbReference type="GO" id="GO:0055070">
    <property type="term" value="P:copper ion homeostasis"/>
    <property type="evidence" value="ECO:0007669"/>
    <property type="project" value="TreeGrafter"/>
</dbReference>
<evidence type="ECO:0000256" key="3">
    <source>
        <dbReference type="ARBA" id="ARBA00022475"/>
    </source>
</evidence>
<feature type="non-terminal residue" evidence="13">
    <location>
        <position position="195"/>
    </location>
</feature>
<evidence type="ECO:0000313" key="13">
    <source>
        <dbReference type="EMBL" id="MCA9730425.1"/>
    </source>
</evidence>
<keyword evidence="8" id="KW-1278">Translocase</keyword>
<dbReference type="GO" id="GO:0016887">
    <property type="term" value="F:ATP hydrolysis activity"/>
    <property type="evidence" value="ECO:0007669"/>
    <property type="project" value="InterPro"/>
</dbReference>
<dbReference type="InterPro" id="IPR059000">
    <property type="entry name" value="ATPase_P-type_domA"/>
</dbReference>
<evidence type="ECO:0000259" key="12">
    <source>
        <dbReference type="Pfam" id="PF00122"/>
    </source>
</evidence>
<feature type="transmembrane region" description="Helical" evidence="11">
    <location>
        <begin position="178"/>
        <end position="194"/>
    </location>
</feature>
<evidence type="ECO:0000256" key="11">
    <source>
        <dbReference type="SAM" id="Phobius"/>
    </source>
</evidence>
<dbReference type="FunFam" id="2.70.150.10:FF:000020">
    <property type="entry name" value="Copper-exporting P-type ATPase A"/>
    <property type="match status" value="1"/>
</dbReference>
<keyword evidence="10 11" id="KW-0472">Membrane</keyword>
<organism evidence="13 14">
    <name type="scientific">Eiseniibacteriota bacterium</name>
    <dbReference type="NCBI Taxonomy" id="2212470"/>
    <lineage>
        <taxon>Bacteria</taxon>
        <taxon>Candidatus Eiseniibacteriota</taxon>
    </lineage>
</organism>
<evidence type="ECO:0000313" key="14">
    <source>
        <dbReference type="Proteomes" id="UP000697710"/>
    </source>
</evidence>
<evidence type="ECO:0000256" key="4">
    <source>
        <dbReference type="ARBA" id="ARBA00022692"/>
    </source>
</evidence>
<keyword evidence="3" id="KW-1003">Cell membrane</keyword>
<sequence>EAAAVIVSLTLLGQLLELKARSKTSAAIKALLGLAPKTARRIDEAGNEEDVPLDSVQSGDRLRVRPGEKVPVDGAVLEGRSSIDESMLTGEPIPVEKGAGDKVIGATLNGTGSLVIRAEKVGSDSVLAQIVQLVAQAQRSRAPMQKMADKVAYWFVLAVIAAAVATFLVWGFFGPDPAWTFAILNAVSVLIIACP</sequence>
<protein>
    <submittedName>
        <fullName evidence="13">HAD-IC family P-type ATPase</fullName>
    </submittedName>
</protein>
<keyword evidence="5" id="KW-0479">Metal-binding</keyword>
<evidence type="ECO:0000256" key="6">
    <source>
        <dbReference type="ARBA" id="ARBA00022741"/>
    </source>
</evidence>
<dbReference type="GO" id="GO:0043682">
    <property type="term" value="F:P-type divalent copper transporter activity"/>
    <property type="evidence" value="ECO:0007669"/>
    <property type="project" value="TreeGrafter"/>
</dbReference>
<dbReference type="Gene3D" id="2.70.150.10">
    <property type="entry name" value="Calcium-transporting ATPase, cytoplasmic transduction domain A"/>
    <property type="match status" value="1"/>
</dbReference>
<dbReference type="EMBL" id="JAGQHR010001197">
    <property type="protein sequence ID" value="MCA9730425.1"/>
    <property type="molecule type" value="Genomic_DNA"/>
</dbReference>
<evidence type="ECO:0000256" key="2">
    <source>
        <dbReference type="ARBA" id="ARBA00006024"/>
    </source>
</evidence>
<dbReference type="GO" id="GO:0005524">
    <property type="term" value="F:ATP binding"/>
    <property type="evidence" value="ECO:0007669"/>
    <property type="project" value="UniProtKB-KW"/>
</dbReference>
<feature type="non-terminal residue" evidence="13">
    <location>
        <position position="1"/>
    </location>
</feature>
<feature type="transmembrane region" description="Helical" evidence="11">
    <location>
        <begin position="151"/>
        <end position="172"/>
    </location>
</feature>
<dbReference type="NCBIfam" id="TIGR01494">
    <property type="entry name" value="ATPase_P-type"/>
    <property type="match status" value="1"/>
</dbReference>
<evidence type="ECO:0000256" key="10">
    <source>
        <dbReference type="ARBA" id="ARBA00023136"/>
    </source>
</evidence>
<evidence type="ECO:0000256" key="1">
    <source>
        <dbReference type="ARBA" id="ARBA00004651"/>
    </source>
</evidence>
<dbReference type="InterPro" id="IPR008250">
    <property type="entry name" value="ATPase_P-typ_transduc_dom_A_sf"/>
</dbReference>
<accession>A0A956M3B4</accession>
<name>A0A956M3B4_UNCEI</name>
<keyword evidence="7" id="KW-0067">ATP-binding</keyword>
<dbReference type="PANTHER" id="PTHR43520:SF8">
    <property type="entry name" value="P-TYPE CU(+) TRANSPORTER"/>
    <property type="match status" value="1"/>
</dbReference>
<evidence type="ECO:0000256" key="8">
    <source>
        <dbReference type="ARBA" id="ARBA00022967"/>
    </source>
</evidence>
<evidence type="ECO:0000256" key="9">
    <source>
        <dbReference type="ARBA" id="ARBA00022989"/>
    </source>
</evidence>
<feature type="domain" description="P-type ATPase A" evidence="12">
    <location>
        <begin position="34"/>
        <end position="134"/>
    </location>
</feature>
<dbReference type="InterPro" id="IPR023298">
    <property type="entry name" value="ATPase_P-typ_TM_dom_sf"/>
</dbReference>
<dbReference type="SUPFAM" id="SSF81665">
    <property type="entry name" value="Calcium ATPase, transmembrane domain M"/>
    <property type="match status" value="1"/>
</dbReference>
<reference evidence="13" key="2">
    <citation type="journal article" date="2021" name="Microbiome">
        <title>Successional dynamics and alternative stable states in a saline activated sludge microbial community over 9 years.</title>
        <authorList>
            <person name="Wang Y."/>
            <person name="Ye J."/>
            <person name="Ju F."/>
            <person name="Liu L."/>
            <person name="Boyd J.A."/>
            <person name="Deng Y."/>
            <person name="Parks D.H."/>
            <person name="Jiang X."/>
            <person name="Yin X."/>
            <person name="Woodcroft B.J."/>
            <person name="Tyson G.W."/>
            <person name="Hugenholtz P."/>
            <person name="Polz M.F."/>
            <person name="Zhang T."/>
        </authorList>
    </citation>
    <scope>NUCLEOTIDE SEQUENCE</scope>
    <source>
        <strain evidence="13">HKST-UBA01</strain>
    </source>
</reference>
<dbReference type="Pfam" id="PF00122">
    <property type="entry name" value="E1-E2_ATPase"/>
    <property type="match status" value="1"/>
</dbReference>
<comment type="similarity">
    <text evidence="2">Belongs to the cation transport ATPase (P-type) (TC 3.A.3) family. Type IB subfamily.</text>
</comment>
<dbReference type="AlphaFoldDB" id="A0A956M3B4"/>
<gene>
    <name evidence="13" type="ORF">KC729_22280</name>
</gene>
<dbReference type="GO" id="GO:0005886">
    <property type="term" value="C:plasma membrane"/>
    <property type="evidence" value="ECO:0007669"/>
    <property type="project" value="UniProtKB-SubCell"/>
</dbReference>
<proteinExistence type="inferred from homology"/>
<evidence type="ECO:0000256" key="5">
    <source>
        <dbReference type="ARBA" id="ARBA00022723"/>
    </source>
</evidence>
<dbReference type="Proteomes" id="UP000697710">
    <property type="component" value="Unassembled WGS sequence"/>
</dbReference>